<feature type="region of interest" description="Disordered" evidence="1">
    <location>
        <begin position="1"/>
        <end position="28"/>
    </location>
</feature>
<feature type="region of interest" description="Disordered" evidence="1">
    <location>
        <begin position="49"/>
        <end position="79"/>
    </location>
</feature>
<evidence type="ECO:0000256" key="1">
    <source>
        <dbReference type="SAM" id="MobiDB-lite"/>
    </source>
</evidence>
<protein>
    <submittedName>
        <fullName evidence="2">A-kinase anchor inhibitor 1</fullName>
    </submittedName>
</protein>
<name>A0A8D0DT30_SALMN</name>
<dbReference type="AlphaFoldDB" id="A0A8D0DT30"/>
<dbReference type="Proteomes" id="UP000694421">
    <property type="component" value="Unplaced"/>
</dbReference>
<dbReference type="OMA" id="CELTKKH"/>
<organism evidence="2 3">
    <name type="scientific">Salvator merianae</name>
    <name type="common">Argentine black and white tegu</name>
    <name type="synonym">Tupinambis merianae</name>
    <dbReference type="NCBI Taxonomy" id="96440"/>
    <lineage>
        <taxon>Eukaryota</taxon>
        <taxon>Metazoa</taxon>
        <taxon>Chordata</taxon>
        <taxon>Craniata</taxon>
        <taxon>Vertebrata</taxon>
        <taxon>Euteleostomi</taxon>
        <taxon>Lepidosauria</taxon>
        <taxon>Squamata</taxon>
        <taxon>Bifurcata</taxon>
        <taxon>Unidentata</taxon>
        <taxon>Episquamata</taxon>
        <taxon>Laterata</taxon>
        <taxon>Teiioidea</taxon>
        <taxon>Teiidae</taxon>
        <taxon>Salvator</taxon>
    </lineage>
</organism>
<keyword evidence="3" id="KW-1185">Reference proteome</keyword>
<dbReference type="Ensembl" id="ENSSMRT00000025035.1">
    <property type="protein sequence ID" value="ENSSMRP00000021357.1"/>
    <property type="gene ID" value="ENSSMRG00000016631.1"/>
</dbReference>
<proteinExistence type="predicted"/>
<reference evidence="2" key="1">
    <citation type="submission" date="2025-08" db="UniProtKB">
        <authorList>
            <consortium name="Ensembl"/>
        </authorList>
    </citation>
    <scope>IDENTIFICATION</scope>
</reference>
<evidence type="ECO:0000313" key="2">
    <source>
        <dbReference type="Ensembl" id="ENSSMRP00000021357.1"/>
    </source>
</evidence>
<evidence type="ECO:0000313" key="3">
    <source>
        <dbReference type="Proteomes" id="UP000694421"/>
    </source>
</evidence>
<accession>A0A8D0DT30</accession>
<dbReference type="GeneTree" id="ENSGT01050000245099"/>
<sequence length="79" mass="8898">GSEQYPQPARTVMMQTTTDKSGNEQEEAKLQIASKQIVHTVIQQAVQQLSQESQRKKGTSSSMSLQLERGQLTKKHEKK</sequence>
<reference evidence="2" key="2">
    <citation type="submission" date="2025-09" db="UniProtKB">
        <authorList>
            <consortium name="Ensembl"/>
        </authorList>
    </citation>
    <scope>IDENTIFICATION</scope>
</reference>